<name>A0ABU4AJH8_9HYPH</name>
<dbReference type="PANTHER" id="PTHR34001:SF3">
    <property type="entry name" value="BLL7405 PROTEIN"/>
    <property type="match status" value="1"/>
</dbReference>
<evidence type="ECO:0000256" key="4">
    <source>
        <dbReference type="ARBA" id="ARBA00023237"/>
    </source>
</evidence>
<dbReference type="RefSeq" id="WP_317561056.1">
    <property type="nucleotide sequence ID" value="NZ_JAWLIP010000003.1"/>
</dbReference>
<comment type="similarity">
    <text evidence="5">Belongs to the Omp25/RopB family.</text>
</comment>
<evidence type="ECO:0000313" key="9">
    <source>
        <dbReference type="Proteomes" id="UP001185659"/>
    </source>
</evidence>
<dbReference type="InterPro" id="IPR051692">
    <property type="entry name" value="OMP-like"/>
</dbReference>
<organism evidence="8 9">
    <name type="scientific">Nitratireductor aquimarinus</name>
    <dbReference type="NCBI Taxonomy" id="889300"/>
    <lineage>
        <taxon>Bacteria</taxon>
        <taxon>Pseudomonadati</taxon>
        <taxon>Pseudomonadota</taxon>
        <taxon>Alphaproteobacteria</taxon>
        <taxon>Hyphomicrobiales</taxon>
        <taxon>Phyllobacteriaceae</taxon>
        <taxon>Nitratireductor</taxon>
    </lineage>
</organism>
<protein>
    <submittedName>
        <fullName evidence="8">Porin family protein</fullName>
    </submittedName>
</protein>
<dbReference type="EMBL" id="JAWLIP010000003">
    <property type="protein sequence ID" value="MDV6226393.1"/>
    <property type="molecule type" value="Genomic_DNA"/>
</dbReference>
<dbReference type="InterPro" id="IPR027385">
    <property type="entry name" value="Beta-barrel_OMP"/>
</dbReference>
<sequence>MKSSFILRLSTMVAVLAVAMGIGPALAADLSGSNAAPDPVIQLPGWEGTYLGATSGVVRTRGDEDGDAKTSTDYIGGVFAGYNAQTGKVVYGVEGELGYNGLKASSLGADIKGGVNGAVRGRLGYAVNDRLLIYTAAGLAAGRYTVKDGSVSDSRMLTGWTAGVGADVALTDKVFARGEYRYTNIGSIGSNTFETAGGPAKLSGGMNEFRIGLGVRF</sequence>
<keyword evidence="4" id="KW-0998">Cell outer membrane</keyword>
<feature type="signal peptide" evidence="6">
    <location>
        <begin position="1"/>
        <end position="27"/>
    </location>
</feature>
<proteinExistence type="inferred from homology"/>
<dbReference type="PANTHER" id="PTHR34001">
    <property type="entry name" value="BLL7405 PROTEIN"/>
    <property type="match status" value="1"/>
</dbReference>
<keyword evidence="3" id="KW-0472">Membrane</keyword>
<evidence type="ECO:0000256" key="5">
    <source>
        <dbReference type="ARBA" id="ARBA00038306"/>
    </source>
</evidence>
<dbReference type="Gene3D" id="2.40.160.20">
    <property type="match status" value="1"/>
</dbReference>
<gene>
    <name evidence="8" type="ORF">R2G56_08860</name>
</gene>
<dbReference type="Pfam" id="PF13505">
    <property type="entry name" value="OMP_b-brl"/>
    <property type="match status" value="1"/>
</dbReference>
<dbReference type="SUPFAM" id="SSF56925">
    <property type="entry name" value="OMPA-like"/>
    <property type="match status" value="1"/>
</dbReference>
<evidence type="ECO:0000256" key="2">
    <source>
        <dbReference type="ARBA" id="ARBA00022729"/>
    </source>
</evidence>
<dbReference type="Proteomes" id="UP001185659">
    <property type="component" value="Unassembled WGS sequence"/>
</dbReference>
<evidence type="ECO:0000256" key="6">
    <source>
        <dbReference type="SAM" id="SignalP"/>
    </source>
</evidence>
<evidence type="ECO:0000256" key="1">
    <source>
        <dbReference type="ARBA" id="ARBA00004442"/>
    </source>
</evidence>
<dbReference type="InterPro" id="IPR011250">
    <property type="entry name" value="OMP/PagP_B-barrel"/>
</dbReference>
<accession>A0ABU4AJH8</accession>
<comment type="subcellular location">
    <subcellularLocation>
        <location evidence="1">Cell outer membrane</location>
    </subcellularLocation>
</comment>
<evidence type="ECO:0000256" key="3">
    <source>
        <dbReference type="ARBA" id="ARBA00023136"/>
    </source>
</evidence>
<evidence type="ECO:0000259" key="7">
    <source>
        <dbReference type="Pfam" id="PF13505"/>
    </source>
</evidence>
<reference evidence="8 9" key="1">
    <citation type="submission" date="2023-10" db="EMBL/GenBank/DDBJ databases">
        <authorList>
            <person name="Venkata Ramana C."/>
            <person name="Sasikala C."/>
            <person name="Dhurka M."/>
        </authorList>
    </citation>
    <scope>NUCLEOTIDE SEQUENCE [LARGE SCALE GENOMIC DNA]</scope>
    <source>
        <strain evidence="8 9">KCTC 32151</strain>
    </source>
</reference>
<feature type="chain" id="PRO_5046040078" evidence="6">
    <location>
        <begin position="28"/>
        <end position="217"/>
    </location>
</feature>
<evidence type="ECO:0000313" key="8">
    <source>
        <dbReference type="EMBL" id="MDV6226393.1"/>
    </source>
</evidence>
<keyword evidence="9" id="KW-1185">Reference proteome</keyword>
<comment type="caution">
    <text evidence="8">The sequence shown here is derived from an EMBL/GenBank/DDBJ whole genome shotgun (WGS) entry which is preliminary data.</text>
</comment>
<keyword evidence="2 6" id="KW-0732">Signal</keyword>
<feature type="domain" description="Outer membrane protein beta-barrel" evidence="7">
    <location>
        <begin position="46"/>
        <end position="217"/>
    </location>
</feature>